<dbReference type="RefSeq" id="XP_959696.1">
    <property type="nucleotide sequence ID" value="XM_954603.1"/>
</dbReference>
<gene>
    <name evidence="2" type="ORF">NCU09585</name>
</gene>
<reference evidence="2 3" key="1">
    <citation type="journal article" date="2003" name="Nature">
        <title>The genome sequence of the filamentous fungus Neurospora crassa.</title>
        <authorList>
            <person name="Galagan J.E."/>
            <person name="Calvo S.E."/>
            <person name="Borkovich K.A."/>
            <person name="Selker E.U."/>
            <person name="Read N.D."/>
            <person name="Jaffe D."/>
            <person name="FitzHugh W."/>
            <person name="Ma L.J."/>
            <person name="Smirnov S."/>
            <person name="Purcell S."/>
            <person name="Rehman B."/>
            <person name="Elkins T."/>
            <person name="Engels R."/>
            <person name="Wang S."/>
            <person name="Nielsen C.B."/>
            <person name="Butler J."/>
            <person name="Endrizzi M."/>
            <person name="Qui D."/>
            <person name="Ianakiev P."/>
            <person name="Bell-Pedersen D."/>
            <person name="Nelson M.A."/>
            <person name="Werner-Washburne M."/>
            <person name="Selitrennikoff C.P."/>
            <person name="Kinsey J.A."/>
            <person name="Braun E.L."/>
            <person name="Zelter A."/>
            <person name="Schulte U."/>
            <person name="Kothe G.O."/>
            <person name="Jedd G."/>
            <person name="Mewes W."/>
            <person name="Staben C."/>
            <person name="Marcotte E."/>
            <person name="Greenberg D."/>
            <person name="Roy A."/>
            <person name="Foley K."/>
            <person name="Naylor J."/>
            <person name="Stange-Thomann N."/>
            <person name="Barrett R."/>
            <person name="Gnerre S."/>
            <person name="Kamal M."/>
            <person name="Kamvysselis M."/>
            <person name="Mauceli E."/>
            <person name="Bielke C."/>
            <person name="Rudd S."/>
            <person name="Frishman D."/>
            <person name="Krystofova S."/>
            <person name="Rasmussen C."/>
            <person name="Metzenberg R.L."/>
            <person name="Perkins D.D."/>
            <person name="Kroken S."/>
            <person name="Cogoni C."/>
            <person name="Macino G."/>
            <person name="Catcheside D."/>
            <person name="Li W."/>
            <person name="Pratt R.J."/>
            <person name="Osmani S.A."/>
            <person name="DeSouza C.P."/>
            <person name="Glass L."/>
            <person name="Orbach M.J."/>
            <person name="Berglund J.A."/>
            <person name="Voelker R."/>
            <person name="Yarden O."/>
            <person name="Plamann M."/>
            <person name="Seiler S."/>
            <person name="Dunlap J."/>
            <person name="Radford A."/>
            <person name="Aramayo R."/>
            <person name="Natvig D.O."/>
            <person name="Alex L.A."/>
            <person name="Mannhaupt G."/>
            <person name="Ebbole D.J."/>
            <person name="Freitag M."/>
            <person name="Paulsen I."/>
            <person name="Sachs M.S."/>
            <person name="Lander E.S."/>
            <person name="Nusbaum C."/>
            <person name="Birren B."/>
        </authorList>
    </citation>
    <scope>NUCLEOTIDE SEQUENCE [LARGE SCALE GENOMIC DNA]</scope>
    <source>
        <strain evidence="3">ATCC 24698 / 74-OR23-1A / CBS 708.71 / DSM 1257 / FGSC 987</strain>
    </source>
</reference>
<dbReference type="GeneID" id="3875843"/>
<evidence type="ECO:0000313" key="2">
    <source>
        <dbReference type="EMBL" id="EAA30460.1"/>
    </source>
</evidence>
<dbReference type="InParanoid" id="Q7S4L5"/>
<dbReference type="EMBL" id="CM002242">
    <property type="protein sequence ID" value="EAA30460.1"/>
    <property type="molecule type" value="Genomic_DNA"/>
</dbReference>
<dbReference type="PaxDb" id="5141-EFNCRP00000009167"/>
<feature type="region of interest" description="Disordered" evidence="1">
    <location>
        <begin position="29"/>
        <end position="49"/>
    </location>
</feature>
<protein>
    <submittedName>
        <fullName evidence="2">Uncharacterized protein</fullName>
    </submittedName>
</protein>
<dbReference type="OrthoDB" id="10411643at2759"/>
<sequence length="343" mass="37489">MARVKYVKERKGEEVTDWSQLLHRRERREERRRLQELERQKELDRRREAGEIREVQTSATTAAYPNAHSGPATSITPFTRRVTRAATRAASNSATPATTTATTTITDTPTAMAPVSAPASATAGVTALVSPPVTATAVDHEEYGYMDLVDPALFEFGNDNNVPELPANEAVSSVQATTTSISTNAAPPAFRPITVPAAVAAYAINVEELSVMDRSQPRNAGTVHQQATMPPAAQGNHEVVQPTTDARTKAALQLVPVVHIIDRLFAENLPKLRAPTPEMVAAEARVFLARARENETVQAVRTAAKTLDFEVLHRINESSAQQDLRTEVLKFRLQQVFLDELGK</sequence>
<accession>Q7S4L5</accession>
<dbReference type="SMR" id="Q7S4L5"/>
<dbReference type="KEGG" id="ncr:NCU09585"/>
<evidence type="ECO:0000256" key="1">
    <source>
        <dbReference type="SAM" id="MobiDB-lite"/>
    </source>
</evidence>
<proteinExistence type="predicted"/>
<keyword evidence="3" id="KW-1185">Reference proteome</keyword>
<dbReference type="Proteomes" id="UP000001805">
    <property type="component" value="Chromosome 7, Linkage Group VII"/>
</dbReference>
<dbReference type="AlphaFoldDB" id="Q7S4L5"/>
<dbReference type="HOGENOM" id="CLU_809148_0_0_1"/>
<organism evidence="2 3">
    <name type="scientific">Neurospora crassa (strain ATCC 24698 / 74-OR23-1A / CBS 708.71 / DSM 1257 / FGSC 987)</name>
    <dbReference type="NCBI Taxonomy" id="367110"/>
    <lineage>
        <taxon>Eukaryota</taxon>
        <taxon>Fungi</taxon>
        <taxon>Dikarya</taxon>
        <taxon>Ascomycota</taxon>
        <taxon>Pezizomycotina</taxon>
        <taxon>Sordariomycetes</taxon>
        <taxon>Sordariomycetidae</taxon>
        <taxon>Sordariales</taxon>
        <taxon>Sordariaceae</taxon>
        <taxon>Neurospora</taxon>
    </lineage>
</organism>
<evidence type="ECO:0000313" key="3">
    <source>
        <dbReference type="Proteomes" id="UP000001805"/>
    </source>
</evidence>
<dbReference type="OMA" id="DHEEYGY"/>
<dbReference type="VEuPathDB" id="FungiDB:NCU09585"/>
<name>Q7S4L5_NEUCR</name>